<keyword evidence="4" id="KW-1185">Reference proteome</keyword>
<evidence type="ECO:0000313" key="3">
    <source>
        <dbReference type="EMBL" id="CAH0515620.1"/>
    </source>
</evidence>
<feature type="compositionally biased region" description="Polar residues" evidence="2">
    <location>
        <begin position="575"/>
        <end position="587"/>
    </location>
</feature>
<protein>
    <submittedName>
        <fullName evidence="3">Uncharacterized protein</fullName>
    </submittedName>
</protein>
<feature type="region of interest" description="Disordered" evidence="2">
    <location>
        <begin position="553"/>
        <end position="588"/>
    </location>
</feature>
<proteinExistence type="predicted"/>
<organism evidence="3 4">
    <name type="scientific">Peronospora belbahrii</name>
    <dbReference type="NCBI Taxonomy" id="622444"/>
    <lineage>
        <taxon>Eukaryota</taxon>
        <taxon>Sar</taxon>
        <taxon>Stramenopiles</taxon>
        <taxon>Oomycota</taxon>
        <taxon>Peronosporomycetes</taxon>
        <taxon>Peronosporales</taxon>
        <taxon>Peronosporaceae</taxon>
        <taxon>Peronospora</taxon>
    </lineage>
</organism>
<evidence type="ECO:0000313" key="4">
    <source>
        <dbReference type="Proteomes" id="UP001158986"/>
    </source>
</evidence>
<evidence type="ECO:0000256" key="1">
    <source>
        <dbReference type="SAM" id="Coils"/>
    </source>
</evidence>
<comment type="caution">
    <text evidence="3">The sequence shown here is derived from an EMBL/GenBank/DDBJ whole genome shotgun (WGS) entry which is preliminary data.</text>
</comment>
<name>A0ABN8CS39_9STRA</name>
<feature type="region of interest" description="Disordered" evidence="2">
    <location>
        <begin position="1542"/>
        <end position="1564"/>
    </location>
</feature>
<feature type="region of interest" description="Disordered" evidence="2">
    <location>
        <begin position="629"/>
        <end position="651"/>
    </location>
</feature>
<feature type="region of interest" description="Disordered" evidence="2">
    <location>
        <begin position="149"/>
        <end position="202"/>
    </location>
</feature>
<evidence type="ECO:0000256" key="2">
    <source>
        <dbReference type="SAM" id="MobiDB-lite"/>
    </source>
</evidence>
<sequence length="1675" mass="189251">MAVTRANHIETQDVVSTDNVAKTPLLYQERVSKRAIASRYNDTRVMGDPMRAAAQRVRAVRLTTRMHPDILIPYLYGEHGGRSINGIVNSTGCTIDYCALSPDECEQVSPCRSYLMNFLVAADSSETLEDATRQLRTLVEKVQVHVQKKASVHNNTTRRRQEDQILDERKDMETRKGRQSNKVTNMERRRGQSGPVNWTIPYVSDMEDTGREMERMDLESRRLEWIRRERSRWRKVRDMKMDEKKNEMMRNKTSKRRIDDVDAAAAADDDDGMEDLYLQQRRGQSLSHFVTRRRVPYREHTRWMPRHYSDQMWGEGGSRMYGCAFQHEENEALYGSACNGQSRHIYPGALKRVAQTDDSLNDYDEPRHENDAGYSAYGETADLTDENAGPNEGLDFADEYQSVHRPYSRRTYKRPLSNMRSDRPPPPAFYRHRMPYIYDYMYDDEDNEWMTEDEEEDVVHGHPLQYFPVEVPVVRQRRRFDSTNAELWSSPAGRGSQQMYKRRRILREGLSHNSRKMSDDLAYETRNRVHMSPSPSNIHTALVGQVDEVVDNADTDSFSGHTGNFAGNRAEGGLTPSSPNVAHTSNAGLDFDHTDSIANEVPLQLDVEVSASSNVNKDAEDLVRETLSELQDASAGDDKPQSPNDNASTDDHIVDHASQSEVVLTGPNGLTGETTAQISSQRSITLTNSPTREAFESCNESSLSSIVKDADYSMHSTAGNAMEVSARSIEDTQAVSDAAEVSYEKVIPCKVSVVPESEALHDCSLNEERLTKLVVSNVATDTIRINNHAVASLERLNNVEADFMIAKTSLLAQKDKLRQVEMSRKSCRRLQILCGVVYDLQCHIGSHSCGLDASRKHDLMGKLDSCLETISIQNEQTLQEKADALQAGLEHVFAVDRPVVDDRAIESTVEAVKANDIISTSNNQSPIHIDVCHDKLNVANDAVWEDDDWFEEAALVDLASESDEQETFAAQISSEKSTLKFDAVTMEEVGSLRWPRELPPFVWSLLERVISFGPQTYVMRATLKRLLDEIAKMDPYYYLHPTNVSKDVDVSSPLHSSPLPGCDFGCRGASALKWERKLVSQISSRMKSFDNVAYSLARTSSGGKEVLNRKKMNSIIRKLHLVAMQLHSLVSHLYCVKGHATCKEVESLPIALNNSHFERKMVVYKSMLKLVVPHKYQQQTSQEQHSSNEPAEELLRDTYEFFPELLLCIDIWGYNYRESLVKRHNSKSLVGDDLAGLGAISEAALFPLRYFRSVECLSFDFEYDSNGLLHCICDELLNIVCLWNDFKWTDELEAVALDRVMSFESNVTASIVKILDFHAQHLQALWSVRLLDKPEQLRSIHFTEFNAYYSDRSEGSLSTTVCSQSRTPGVSESRGIGCNYESRCGGHDVAAEMVEQRLAEEYWNRKVTSLSILNQGDDAMEVDIASKPQLLSIEAICSWDQQTLVSYLLRWSDVYVIRAEVNALSAVTNHMMKQEVQKFRFEDNDDNKTTVDSSTRQLLAAVNRAQILIRDALTGSEKLALHSASNQLPDEKKHVTPAELEVGKPGRSENETITSSMEAAPSCQTSASVNDANACSDDATSEPMFHVEAIASKDADTCDVIEDVNIDTGITAEQPELKDLIQLLAVTKQDVQELCRHRPRSARMREKVQMQSLQLARQTAEIFRNIRNMYASERR</sequence>
<dbReference type="Proteomes" id="UP001158986">
    <property type="component" value="Unassembled WGS sequence"/>
</dbReference>
<feature type="coiled-coil region" evidence="1">
    <location>
        <begin position="121"/>
        <end position="148"/>
    </location>
</feature>
<feature type="compositionally biased region" description="Basic and acidic residues" evidence="2">
    <location>
        <begin position="159"/>
        <end position="176"/>
    </location>
</feature>
<dbReference type="EMBL" id="CAKLCB010000125">
    <property type="protein sequence ID" value="CAH0515620.1"/>
    <property type="molecule type" value="Genomic_DNA"/>
</dbReference>
<accession>A0ABN8CS39</accession>
<reference evidence="3 4" key="1">
    <citation type="submission" date="2021-11" db="EMBL/GenBank/DDBJ databases">
        <authorList>
            <person name="Islam A."/>
            <person name="Islam S."/>
            <person name="Flora M.S."/>
            <person name="Rahman M."/>
            <person name="Ziaur R.M."/>
            <person name="Epstein J.H."/>
            <person name="Hassan M."/>
            <person name="Klassen M."/>
            <person name="Woodard K."/>
            <person name="Webb A."/>
            <person name="Webby R.J."/>
            <person name="El Zowalaty M.E."/>
        </authorList>
    </citation>
    <scope>NUCLEOTIDE SEQUENCE [LARGE SCALE GENOMIC DNA]</scope>
    <source>
        <strain evidence="3">Pbs1</strain>
    </source>
</reference>
<gene>
    <name evidence="3" type="ORF">PBS001_LOCUS2322</name>
</gene>
<keyword evidence="1" id="KW-0175">Coiled coil</keyword>
<feature type="compositionally biased region" description="Polar residues" evidence="2">
    <location>
        <begin position="1551"/>
        <end position="1564"/>
    </location>
</feature>